<dbReference type="Pfam" id="PF11127">
    <property type="entry name" value="YgaP-like_TM"/>
    <property type="match status" value="1"/>
</dbReference>
<keyword evidence="1" id="KW-0812">Transmembrane</keyword>
<evidence type="ECO:0000313" key="3">
    <source>
        <dbReference type="EMBL" id="NML17641.1"/>
    </source>
</evidence>
<organism evidence="3 4">
    <name type="scientific">Azohydromonas caseinilytica</name>
    <dbReference type="NCBI Taxonomy" id="2728836"/>
    <lineage>
        <taxon>Bacteria</taxon>
        <taxon>Pseudomonadati</taxon>
        <taxon>Pseudomonadota</taxon>
        <taxon>Betaproteobacteria</taxon>
        <taxon>Burkholderiales</taxon>
        <taxon>Sphaerotilaceae</taxon>
        <taxon>Azohydromonas</taxon>
    </lineage>
</organism>
<sequence>MTKNEGSLDRALRALAGVTLIGLAAIGTIGAWGWIGVVPLATAAIGWCPLYRLLGINTCGLRR</sequence>
<dbReference type="AlphaFoldDB" id="A0A848FIH2"/>
<reference evidence="3 4" key="1">
    <citation type="submission" date="2020-04" db="EMBL/GenBank/DDBJ databases">
        <title>Azohydromonas sp. isolated from soil.</title>
        <authorList>
            <person name="Dahal R.H."/>
        </authorList>
    </citation>
    <scope>NUCLEOTIDE SEQUENCE [LARGE SCALE GENOMIC DNA]</scope>
    <source>
        <strain evidence="3 4">G-1-1-14</strain>
    </source>
</reference>
<evidence type="ECO:0000259" key="2">
    <source>
        <dbReference type="Pfam" id="PF11127"/>
    </source>
</evidence>
<evidence type="ECO:0000256" key="1">
    <source>
        <dbReference type="SAM" id="Phobius"/>
    </source>
</evidence>
<evidence type="ECO:0000313" key="4">
    <source>
        <dbReference type="Proteomes" id="UP000574067"/>
    </source>
</evidence>
<dbReference type="EMBL" id="JABBFW010000020">
    <property type="protein sequence ID" value="NML17641.1"/>
    <property type="molecule type" value="Genomic_DNA"/>
</dbReference>
<keyword evidence="1" id="KW-0472">Membrane</keyword>
<protein>
    <submittedName>
        <fullName evidence="3">DUF2892 domain-containing protein</fullName>
    </submittedName>
</protein>
<feature type="transmembrane region" description="Helical" evidence="1">
    <location>
        <begin position="41"/>
        <end position="61"/>
    </location>
</feature>
<feature type="domain" description="Inner membrane protein YgaP-like transmembrane" evidence="2">
    <location>
        <begin position="1"/>
        <end position="60"/>
    </location>
</feature>
<gene>
    <name evidence="3" type="ORF">HHL10_21970</name>
</gene>
<proteinExistence type="predicted"/>
<accession>A0A848FIH2</accession>
<dbReference type="RefSeq" id="WP_169162540.1">
    <property type="nucleotide sequence ID" value="NZ_JABBFW010000020.1"/>
</dbReference>
<feature type="transmembrane region" description="Helical" evidence="1">
    <location>
        <begin position="12"/>
        <end position="35"/>
    </location>
</feature>
<dbReference type="Proteomes" id="UP000574067">
    <property type="component" value="Unassembled WGS sequence"/>
</dbReference>
<keyword evidence="4" id="KW-1185">Reference proteome</keyword>
<comment type="caution">
    <text evidence="3">The sequence shown here is derived from an EMBL/GenBank/DDBJ whole genome shotgun (WGS) entry which is preliminary data.</text>
</comment>
<name>A0A848FIH2_9BURK</name>
<keyword evidence="1" id="KW-1133">Transmembrane helix</keyword>
<dbReference type="InterPro" id="IPR021309">
    <property type="entry name" value="YgaP-like_TM"/>
</dbReference>